<reference evidence="2" key="1">
    <citation type="submission" date="2022-04" db="EMBL/GenBank/DDBJ databases">
        <title>Hymenobacter sp. isolated from the air.</title>
        <authorList>
            <person name="Won M."/>
            <person name="Lee C.-M."/>
            <person name="Woen H.-Y."/>
            <person name="Kwon S.-W."/>
        </authorList>
    </citation>
    <scope>NUCLEOTIDE SEQUENCE</scope>
    <source>
        <strain evidence="2">5420S-77</strain>
    </source>
</reference>
<accession>A0ABY4GAH0</accession>
<dbReference type="Proteomes" id="UP000830401">
    <property type="component" value="Chromosome"/>
</dbReference>
<evidence type="ECO:0000256" key="1">
    <source>
        <dbReference type="SAM" id="SignalP"/>
    </source>
</evidence>
<keyword evidence="1" id="KW-0732">Signal</keyword>
<dbReference type="EMBL" id="CP095061">
    <property type="protein sequence ID" value="UOQ67896.1"/>
    <property type="molecule type" value="Genomic_DNA"/>
</dbReference>
<protein>
    <submittedName>
        <fullName evidence="2">Carboxypeptidase-like regulatory domain-containing protein</fullName>
    </submittedName>
</protein>
<dbReference type="Gene3D" id="2.60.40.1120">
    <property type="entry name" value="Carboxypeptidase-like, regulatory domain"/>
    <property type="match status" value="1"/>
</dbReference>
<dbReference type="SUPFAM" id="SSF49464">
    <property type="entry name" value="Carboxypeptidase regulatory domain-like"/>
    <property type="match status" value="1"/>
</dbReference>
<dbReference type="RefSeq" id="WP_245124165.1">
    <property type="nucleotide sequence ID" value="NZ_CP095061.1"/>
</dbReference>
<organism evidence="2 3">
    <name type="scientific">Hymenobacter volaticus</name>
    <dbReference type="NCBI Taxonomy" id="2932254"/>
    <lineage>
        <taxon>Bacteria</taxon>
        <taxon>Pseudomonadati</taxon>
        <taxon>Bacteroidota</taxon>
        <taxon>Cytophagia</taxon>
        <taxon>Cytophagales</taxon>
        <taxon>Hymenobacteraceae</taxon>
        <taxon>Hymenobacter</taxon>
    </lineage>
</organism>
<gene>
    <name evidence="2" type="ORF">MUN86_08565</name>
</gene>
<dbReference type="InterPro" id="IPR008969">
    <property type="entry name" value="CarboxyPept-like_regulatory"/>
</dbReference>
<feature type="signal peptide" evidence="1">
    <location>
        <begin position="1"/>
        <end position="22"/>
    </location>
</feature>
<evidence type="ECO:0000313" key="2">
    <source>
        <dbReference type="EMBL" id="UOQ67896.1"/>
    </source>
</evidence>
<proteinExistence type="predicted"/>
<name>A0ABY4GAH0_9BACT</name>
<evidence type="ECO:0000313" key="3">
    <source>
        <dbReference type="Proteomes" id="UP000830401"/>
    </source>
</evidence>
<sequence length="164" mass="17531">MKSFVQFIFGMTSLFLSTAAVAQSATGTPTSTRTMPKTVIAMSATPVAMPSPAPAAPAAPLEAKDFKGTVVDELGEPLAGVVVSVVSTKNQFSAATTTTTNSEGEYLLRTTNASPVLQVSYAGYEDIRQQATYAHPITFQLQAIDNYERQLKKKVKAAEKAWHK</sequence>
<keyword evidence="3" id="KW-1185">Reference proteome</keyword>
<dbReference type="Pfam" id="PF13620">
    <property type="entry name" value="CarboxypepD_reg"/>
    <property type="match status" value="1"/>
</dbReference>
<feature type="chain" id="PRO_5047272392" evidence="1">
    <location>
        <begin position="23"/>
        <end position="164"/>
    </location>
</feature>